<proteinExistence type="predicted"/>
<comment type="caution">
    <text evidence="1">The sequence shown here is derived from an EMBL/GenBank/DDBJ whole genome shotgun (WGS) entry which is preliminary data.</text>
</comment>
<evidence type="ECO:0000313" key="1">
    <source>
        <dbReference type="EMBL" id="KKM95866.1"/>
    </source>
</evidence>
<reference evidence="1" key="1">
    <citation type="journal article" date="2015" name="Nature">
        <title>Complex archaea that bridge the gap between prokaryotes and eukaryotes.</title>
        <authorList>
            <person name="Spang A."/>
            <person name="Saw J.H."/>
            <person name="Jorgensen S.L."/>
            <person name="Zaremba-Niedzwiedzka K."/>
            <person name="Martijn J."/>
            <person name="Lind A.E."/>
            <person name="van Eijk R."/>
            <person name="Schleper C."/>
            <person name="Guy L."/>
            <person name="Ettema T.J."/>
        </authorList>
    </citation>
    <scope>NUCLEOTIDE SEQUENCE</scope>
</reference>
<organism evidence="1">
    <name type="scientific">marine sediment metagenome</name>
    <dbReference type="NCBI Taxonomy" id="412755"/>
    <lineage>
        <taxon>unclassified sequences</taxon>
        <taxon>metagenomes</taxon>
        <taxon>ecological metagenomes</taxon>
    </lineage>
</organism>
<dbReference type="AlphaFoldDB" id="A0A0F9M952"/>
<protein>
    <submittedName>
        <fullName evidence="1">Uncharacterized protein</fullName>
    </submittedName>
</protein>
<name>A0A0F9M952_9ZZZZ</name>
<accession>A0A0F9M952</accession>
<dbReference type="EMBL" id="LAZR01005953">
    <property type="protein sequence ID" value="KKM95866.1"/>
    <property type="molecule type" value="Genomic_DNA"/>
</dbReference>
<gene>
    <name evidence="1" type="ORF">LCGC14_1183870</name>
</gene>
<sequence>MATTTPTVVQEITHVRTGPWAVNYSSGTWIGTTLAAELKAAPTRDNSALYLTHITMGILKGTNDYLSDIELAIADGNGENVFGPVHFAPDGTTVFSKDFKYPVKITDKKALDVSGSGGSGSYKAACFVFVEGFTGDKPIG</sequence>